<feature type="region of interest" description="Disordered" evidence="10">
    <location>
        <begin position="335"/>
        <end position="423"/>
    </location>
</feature>
<feature type="region of interest" description="Disordered" evidence="10">
    <location>
        <begin position="1333"/>
        <end position="1407"/>
    </location>
</feature>
<feature type="compositionally biased region" description="Polar residues" evidence="10">
    <location>
        <begin position="1266"/>
        <end position="1275"/>
    </location>
</feature>
<feature type="compositionally biased region" description="Polar residues" evidence="10">
    <location>
        <begin position="1294"/>
        <end position="1304"/>
    </location>
</feature>
<evidence type="ECO:0000313" key="12">
    <source>
        <dbReference type="EMBL" id="KAK9942732.1"/>
    </source>
</evidence>
<feature type="compositionally biased region" description="Polar residues" evidence="10">
    <location>
        <begin position="1348"/>
        <end position="1366"/>
    </location>
</feature>
<comment type="caution">
    <text evidence="12">The sequence shown here is derived from an EMBL/GenBank/DDBJ whole genome shotgun (WGS) entry which is preliminary data.</text>
</comment>
<sequence length="1927" mass="216040">MKFGGDFSIPVDEDFRSMPPWVPVTPQKPLPLKSHPILLNPHRNHLQGENWQHELGNVQLGDNFNGMSQTISPIAQFPRNVGCYGVDGGLASQNGMVNHIPGSYSQLLSSDSSSWIDEPSFTQLLLEDNAAAVFVASANMNLRRSVDMAANAPLTPKLHPQVANQRNYSNSLLLTNRHYNNGSYPSSAVMNRPVVVDFPSQFDNSQGESNVANWLLNNNNNCSSSNLLSNVDSSAHTSQYVFPTPLRPSYDLNSLPRTEADTTSCGPSHLQLTTNKAKCLENNLLLEIHKSLTGESSSKENDKQGDFFMSTGDVAIHKPGGGLLQSIVESASAGISTPHKENKDSDHESDRGIDLNQTPQLKPPKRRKHRPKVIIEGKPKRTPKLATPKNTEPKESRTGKRKYVRKNIEKESSSQLADGTSETTYHNAGIGAKSCRRVLDFDLEKTKDEKQGKSVDQQDKMQQENMRTFDLTFGFQGTHMATRTNHVSKMKSSQLIDIENEVMVENQMLGTMSHPKPSMNHMPSNYIIPPEGQESAAPLATRGDRQLKNLHVIKGHVDSEYEYAPMPQHSHAEGIGKHAIRAKTNGENHEKTKESVNQGACHSALKALAPPNEGRGSKREYCHNIQQTHLCTNNPPSSLLCPETFELDGHQESSGTISKESHKKQKVDNRYLSIRDMPCNVTAVEECLGRVERKRANVANSSGFAAALNHTILNSYIGSNRMSERENNGIKCTSDRFIESIDCGHSLPKQQVPFKSNSFQEITQVLSFSTKSTIETCNQLVSSPPRKSSKREKRQVSQTQEPKSAKKQTVGSTVLESTLSSTDKMLQEQDSLYDHQPSSAKTQGLPIGEIYPSFMDDIIHRFSGLSINGSCNKFLEKKQSALVPYKGDGAVVPYEGSEFIKKRKPRPKVELDSETNRIWNLLMGKEGSEGIDGPDKQKEKHWEEERKVFQGRVDSFIARMHLVQGDRRFSRWKGSVVDSVIGVFLTQNVSDHLSSSAFMSLAARFPLKSTSNLQTQDKVGTNINIKEPEVCMTIPDDATKWHEEITSQPIYNPISMAHYESAEHQRDSETSRTERNLMDAHSQRLAEEFVSSQDSFGSSVTQGTAGIRPYSVSNSEAEDPTARCKPNKVYSSNSAYKPVDKATMFQDFYHEVSGRSLLDDGSKHRHKQWGQLKARSDRIDDFSGTSSFINPINLNNRKMQPSVASSSSNHLHMFLNSGEPEPWGLESFSEESISSCWPSTASRVNNEKDDNCKSFRNKDLSGSVVNSSVERNTLWRSEEPATKDPYGAFRQHSTDQQNYSQPRSSYEYYQPSCNSHQHEGNQTFQLENTSFIEPVNSEPLPGKKNDSMQHVPNEQLSSHGRSQNEIITKISKGRKGKAESDKKNAVDWDNLRKQAQADSRKKERNEDAMDSLDYEALINANVKEISNAIRERGMNNMLAERIQEFLNRVVKDHGSIDLEWLRDVPPDKAKDYLLSIRGLGLKSVECVRLLTLHHLAFPVDTNVGRIAVRLGWVPLQPLPESLQLHLLELYPMLESIQKYLWPRLCKLDQLTLYELHYQMITFGKVFCTKSKPNCNACPMRGECRHFASAFASARLSLPGPEEKGIVSSTTSTVDEKNPTVAGNIMSLPPPETYSLQKVGTYIDKCEPIIEEPATPEQEFTNLSQSDVEDLACEDDEDPDDIPSIKLNIEEFTETLQNYMQNNMDLQEGDMSKALVALNPEAASLPTPKLKNVSRLRTEHQVYELPDSHPLLEGMDRREPDDPSPYLLAIWTPGETANSFQPPESRCGSQDGNKLCNEKTCFSCNSIREEKSQIVRGTILIPCRTAMRGSFPLNGTYFQVNEMFADHDSSVNPIDVPRGWIWNLPRRTVYFGTSVTSIFRGLTTQGIQYCFWRGYVCVRGFDRNTRAPKPLIARLHFPQSKMTKTKDE</sequence>
<keyword evidence="5" id="KW-0479">Metal-binding</keyword>
<feature type="compositionally biased region" description="Basic and acidic residues" evidence="10">
    <location>
        <begin position="338"/>
        <end position="353"/>
    </location>
</feature>
<accession>A0AAW1Y123</accession>
<dbReference type="Pfam" id="PF15628">
    <property type="entry name" value="RRM_DME"/>
    <property type="match status" value="1"/>
</dbReference>
<evidence type="ECO:0000256" key="1">
    <source>
        <dbReference type="ARBA" id="ARBA00001966"/>
    </source>
</evidence>
<evidence type="ECO:0000256" key="7">
    <source>
        <dbReference type="ARBA" id="ARBA00023014"/>
    </source>
</evidence>
<evidence type="ECO:0000256" key="4">
    <source>
        <dbReference type="ARBA" id="ARBA00022485"/>
    </source>
</evidence>
<keyword evidence="9" id="KW-0539">Nucleus</keyword>
<dbReference type="SMART" id="SM00478">
    <property type="entry name" value="ENDO3c"/>
    <property type="match status" value="1"/>
</dbReference>
<keyword evidence="7" id="KW-0411">Iron-sulfur</keyword>
<dbReference type="InterPro" id="IPR028924">
    <property type="entry name" value="Perm-CXXC"/>
</dbReference>
<evidence type="ECO:0000256" key="10">
    <source>
        <dbReference type="SAM" id="MobiDB-lite"/>
    </source>
</evidence>
<dbReference type="InterPro" id="IPR023170">
    <property type="entry name" value="HhH_base_excis_C"/>
</dbReference>
<feature type="compositionally biased region" description="Basic and acidic residues" evidence="10">
    <location>
        <begin position="1376"/>
        <end position="1392"/>
    </location>
</feature>
<dbReference type="SMART" id="SM00525">
    <property type="entry name" value="FES"/>
    <property type="match status" value="1"/>
</dbReference>
<dbReference type="EMBL" id="JBEDUW010000002">
    <property type="protein sequence ID" value="KAK9942732.1"/>
    <property type="molecule type" value="Genomic_DNA"/>
</dbReference>
<dbReference type="GO" id="GO:0035514">
    <property type="term" value="F:DNA demethylase activity"/>
    <property type="evidence" value="ECO:0007669"/>
    <property type="project" value="InterPro"/>
</dbReference>
<dbReference type="PANTHER" id="PTHR46213:SF24">
    <property type="entry name" value="HHH-GPD DOMAIN-CONTAINING PROTEIN"/>
    <property type="match status" value="1"/>
</dbReference>
<evidence type="ECO:0000256" key="5">
    <source>
        <dbReference type="ARBA" id="ARBA00022723"/>
    </source>
</evidence>
<dbReference type="CDD" id="cd00056">
    <property type="entry name" value="ENDO3c"/>
    <property type="match status" value="1"/>
</dbReference>
<dbReference type="GO" id="GO:0046872">
    <property type="term" value="F:metal ion binding"/>
    <property type="evidence" value="ECO:0007669"/>
    <property type="project" value="UniProtKB-KW"/>
</dbReference>
<proteinExistence type="inferred from homology"/>
<dbReference type="Gene3D" id="1.10.1670.10">
    <property type="entry name" value="Helix-hairpin-Helix base-excision DNA repair enzymes (C-terminal)"/>
    <property type="match status" value="1"/>
</dbReference>
<dbReference type="InterPro" id="IPR028925">
    <property type="entry name" value="RRM_DME"/>
</dbReference>
<evidence type="ECO:0000256" key="6">
    <source>
        <dbReference type="ARBA" id="ARBA00023004"/>
    </source>
</evidence>
<dbReference type="Pfam" id="PF15629">
    <property type="entry name" value="Perm-CXXC"/>
    <property type="match status" value="1"/>
</dbReference>
<feature type="region of interest" description="Disordered" evidence="10">
    <location>
        <begin position="1096"/>
        <end position="1126"/>
    </location>
</feature>
<feature type="compositionally biased region" description="Basic residues" evidence="10">
    <location>
        <begin position="363"/>
        <end position="372"/>
    </location>
</feature>
<dbReference type="Proteomes" id="UP001457282">
    <property type="component" value="Unassembled WGS sequence"/>
</dbReference>
<name>A0AAW1Y123_RUBAR</name>
<dbReference type="GO" id="GO:0051539">
    <property type="term" value="F:4 iron, 4 sulfur cluster binding"/>
    <property type="evidence" value="ECO:0007669"/>
    <property type="project" value="UniProtKB-KW"/>
</dbReference>
<keyword evidence="4" id="KW-0004">4Fe-4S</keyword>
<keyword evidence="13" id="KW-1185">Reference proteome</keyword>
<dbReference type="InterPro" id="IPR003651">
    <property type="entry name" value="Endonuclease3_FeS-loop_motif"/>
</dbReference>
<dbReference type="FunFam" id="1.10.1670.10:FF:000004">
    <property type="entry name" value="DNA glycosylase/AP lyase ROS1"/>
    <property type="match status" value="1"/>
</dbReference>
<comment type="subcellular location">
    <subcellularLocation>
        <location evidence="2">Nucleus</location>
    </subcellularLocation>
</comment>
<evidence type="ECO:0000256" key="3">
    <source>
        <dbReference type="ARBA" id="ARBA00005646"/>
    </source>
</evidence>
<dbReference type="InterPro" id="IPR044811">
    <property type="entry name" value="DME/ROS1"/>
</dbReference>
<evidence type="ECO:0000256" key="8">
    <source>
        <dbReference type="ARBA" id="ARBA00023125"/>
    </source>
</evidence>
<dbReference type="Gene3D" id="1.10.340.30">
    <property type="entry name" value="Hypothetical protein, domain 2"/>
    <property type="match status" value="1"/>
</dbReference>
<comment type="similarity">
    <text evidence="3">Belongs to the DNA glycosylase family. DEMETER subfamily.</text>
</comment>
<dbReference type="GO" id="GO:0141166">
    <property type="term" value="P:chromosomal 5-methylcytosine DNA demethylation pathway"/>
    <property type="evidence" value="ECO:0007669"/>
    <property type="project" value="InterPro"/>
</dbReference>
<dbReference type="GO" id="GO:0019104">
    <property type="term" value="F:DNA N-glycosylase activity"/>
    <property type="evidence" value="ECO:0007669"/>
    <property type="project" value="InterPro"/>
</dbReference>
<comment type="cofactor">
    <cofactor evidence="1">
        <name>[4Fe-4S] cluster</name>
        <dbReference type="ChEBI" id="CHEBI:49883"/>
    </cofactor>
</comment>
<dbReference type="PANTHER" id="PTHR46213">
    <property type="entry name" value="TRANSCRIPTIONAL ACTIVATOR DEMETER"/>
    <property type="match status" value="1"/>
</dbReference>
<evidence type="ECO:0000259" key="11">
    <source>
        <dbReference type="SMART" id="SM00478"/>
    </source>
</evidence>
<dbReference type="GO" id="GO:0005634">
    <property type="term" value="C:nucleus"/>
    <property type="evidence" value="ECO:0007669"/>
    <property type="project" value="UniProtKB-SubCell"/>
</dbReference>
<dbReference type="InterPro" id="IPR011257">
    <property type="entry name" value="DNA_glycosylase"/>
</dbReference>
<dbReference type="GO" id="GO:0003677">
    <property type="term" value="F:DNA binding"/>
    <property type="evidence" value="ECO:0007669"/>
    <property type="project" value="UniProtKB-KW"/>
</dbReference>
<dbReference type="GO" id="GO:0003906">
    <property type="term" value="F:DNA-(apurinic or apyrimidinic site) endonuclease activity"/>
    <property type="evidence" value="ECO:0007669"/>
    <property type="project" value="UniProtKB-ARBA"/>
</dbReference>
<feature type="compositionally biased region" description="Polar residues" evidence="10">
    <location>
        <begin position="413"/>
        <end position="423"/>
    </location>
</feature>
<feature type="region of interest" description="Disordered" evidence="10">
    <location>
        <begin position="779"/>
        <end position="818"/>
    </location>
</feature>
<feature type="compositionally biased region" description="Polar residues" evidence="10">
    <location>
        <begin position="796"/>
        <end position="818"/>
    </location>
</feature>
<dbReference type="InterPro" id="IPR003265">
    <property type="entry name" value="HhH-GPD_domain"/>
</dbReference>
<feature type="region of interest" description="Disordered" evidence="10">
    <location>
        <begin position="1266"/>
        <end position="1320"/>
    </location>
</feature>
<evidence type="ECO:0000313" key="13">
    <source>
        <dbReference type="Proteomes" id="UP001457282"/>
    </source>
</evidence>
<feature type="compositionally biased region" description="Basic and acidic residues" evidence="10">
    <location>
        <begin position="1398"/>
        <end position="1407"/>
    </location>
</feature>
<dbReference type="GO" id="GO:0006284">
    <property type="term" value="P:base-excision repair"/>
    <property type="evidence" value="ECO:0007669"/>
    <property type="project" value="InterPro"/>
</dbReference>
<feature type="compositionally biased region" description="Polar residues" evidence="10">
    <location>
        <begin position="1311"/>
        <end position="1320"/>
    </location>
</feature>
<protein>
    <recommendedName>
        <fullName evidence="11">HhH-GPD domain-containing protein</fullName>
    </recommendedName>
</protein>
<reference evidence="12 13" key="1">
    <citation type="journal article" date="2023" name="G3 (Bethesda)">
        <title>A chromosome-length genome assembly and annotation of blackberry (Rubus argutus, cv. 'Hillquist').</title>
        <authorList>
            <person name="Bruna T."/>
            <person name="Aryal R."/>
            <person name="Dudchenko O."/>
            <person name="Sargent D.J."/>
            <person name="Mead D."/>
            <person name="Buti M."/>
            <person name="Cavallini A."/>
            <person name="Hytonen T."/>
            <person name="Andres J."/>
            <person name="Pham M."/>
            <person name="Weisz D."/>
            <person name="Mascagni F."/>
            <person name="Usai G."/>
            <person name="Natali L."/>
            <person name="Bassil N."/>
            <person name="Fernandez G.E."/>
            <person name="Lomsadze A."/>
            <person name="Armour M."/>
            <person name="Olukolu B."/>
            <person name="Poorten T."/>
            <person name="Britton C."/>
            <person name="Davik J."/>
            <person name="Ashrafi H."/>
            <person name="Aiden E.L."/>
            <person name="Borodovsky M."/>
            <person name="Worthington M."/>
        </authorList>
    </citation>
    <scope>NUCLEOTIDE SEQUENCE [LARGE SCALE GENOMIC DNA]</scope>
    <source>
        <strain evidence="12">PI 553951</strain>
    </source>
</reference>
<organism evidence="12 13">
    <name type="scientific">Rubus argutus</name>
    <name type="common">Southern blackberry</name>
    <dbReference type="NCBI Taxonomy" id="59490"/>
    <lineage>
        <taxon>Eukaryota</taxon>
        <taxon>Viridiplantae</taxon>
        <taxon>Streptophyta</taxon>
        <taxon>Embryophyta</taxon>
        <taxon>Tracheophyta</taxon>
        <taxon>Spermatophyta</taxon>
        <taxon>Magnoliopsida</taxon>
        <taxon>eudicotyledons</taxon>
        <taxon>Gunneridae</taxon>
        <taxon>Pentapetalae</taxon>
        <taxon>rosids</taxon>
        <taxon>fabids</taxon>
        <taxon>Rosales</taxon>
        <taxon>Rosaceae</taxon>
        <taxon>Rosoideae</taxon>
        <taxon>Rosoideae incertae sedis</taxon>
        <taxon>Rubus</taxon>
    </lineage>
</organism>
<gene>
    <name evidence="12" type="ORF">M0R45_008382</name>
</gene>
<evidence type="ECO:0000256" key="9">
    <source>
        <dbReference type="ARBA" id="ARBA00023242"/>
    </source>
</evidence>
<dbReference type="SUPFAM" id="SSF48150">
    <property type="entry name" value="DNA-glycosylase"/>
    <property type="match status" value="1"/>
</dbReference>
<feature type="domain" description="HhH-GPD" evidence="11">
    <location>
        <begin position="1403"/>
        <end position="1565"/>
    </location>
</feature>
<keyword evidence="8" id="KW-0238">DNA-binding</keyword>
<keyword evidence="6" id="KW-0408">Iron</keyword>
<evidence type="ECO:0000256" key="2">
    <source>
        <dbReference type="ARBA" id="ARBA00004123"/>
    </source>
</evidence>